<evidence type="ECO:0000313" key="1">
    <source>
        <dbReference type="EMBL" id="PNT09161.1"/>
    </source>
</evidence>
<evidence type="ECO:0000313" key="2">
    <source>
        <dbReference type="Proteomes" id="UP000006729"/>
    </source>
</evidence>
<name>U7DWZ7_POPTR</name>
<reference evidence="1 2" key="1">
    <citation type="journal article" date="2006" name="Science">
        <title>The genome of black cottonwood, Populus trichocarpa (Torr. &amp; Gray).</title>
        <authorList>
            <person name="Tuskan G.A."/>
            <person name="Difazio S."/>
            <person name="Jansson S."/>
            <person name="Bohlmann J."/>
            <person name="Grigoriev I."/>
            <person name="Hellsten U."/>
            <person name="Putnam N."/>
            <person name="Ralph S."/>
            <person name="Rombauts S."/>
            <person name="Salamov A."/>
            <person name="Schein J."/>
            <person name="Sterck L."/>
            <person name="Aerts A."/>
            <person name="Bhalerao R.R."/>
            <person name="Bhalerao R.P."/>
            <person name="Blaudez D."/>
            <person name="Boerjan W."/>
            <person name="Brun A."/>
            <person name="Brunner A."/>
            <person name="Busov V."/>
            <person name="Campbell M."/>
            <person name="Carlson J."/>
            <person name="Chalot M."/>
            <person name="Chapman J."/>
            <person name="Chen G.L."/>
            <person name="Cooper D."/>
            <person name="Coutinho P.M."/>
            <person name="Couturier J."/>
            <person name="Covert S."/>
            <person name="Cronk Q."/>
            <person name="Cunningham R."/>
            <person name="Davis J."/>
            <person name="Degroeve S."/>
            <person name="Dejardin A."/>
            <person name="Depamphilis C."/>
            <person name="Detter J."/>
            <person name="Dirks B."/>
            <person name="Dubchak I."/>
            <person name="Duplessis S."/>
            <person name="Ehlting J."/>
            <person name="Ellis B."/>
            <person name="Gendler K."/>
            <person name="Goodstein D."/>
            <person name="Gribskov M."/>
            <person name="Grimwood J."/>
            <person name="Groover A."/>
            <person name="Gunter L."/>
            <person name="Hamberger B."/>
            <person name="Heinze B."/>
            <person name="Helariutta Y."/>
            <person name="Henrissat B."/>
            <person name="Holligan D."/>
            <person name="Holt R."/>
            <person name="Huang W."/>
            <person name="Islam-Faridi N."/>
            <person name="Jones S."/>
            <person name="Jones-Rhoades M."/>
            <person name="Jorgensen R."/>
            <person name="Joshi C."/>
            <person name="Kangasjarvi J."/>
            <person name="Karlsson J."/>
            <person name="Kelleher C."/>
            <person name="Kirkpatrick R."/>
            <person name="Kirst M."/>
            <person name="Kohler A."/>
            <person name="Kalluri U."/>
            <person name="Larimer F."/>
            <person name="Leebens-Mack J."/>
            <person name="Leple J.C."/>
            <person name="Locascio P."/>
            <person name="Lou Y."/>
            <person name="Lucas S."/>
            <person name="Martin F."/>
            <person name="Montanini B."/>
            <person name="Napoli C."/>
            <person name="Nelson D.R."/>
            <person name="Nelson C."/>
            <person name="Nieminen K."/>
            <person name="Nilsson O."/>
            <person name="Pereda V."/>
            <person name="Peter G."/>
            <person name="Philippe R."/>
            <person name="Pilate G."/>
            <person name="Poliakov A."/>
            <person name="Razumovskaya J."/>
            <person name="Richardson P."/>
            <person name="Rinaldi C."/>
            <person name="Ritland K."/>
            <person name="Rouze P."/>
            <person name="Ryaboy D."/>
            <person name="Schmutz J."/>
            <person name="Schrader J."/>
            <person name="Segerman B."/>
            <person name="Shin H."/>
            <person name="Siddiqui A."/>
            <person name="Sterky F."/>
            <person name="Terry A."/>
            <person name="Tsai C.J."/>
            <person name="Uberbacher E."/>
            <person name="Unneberg P."/>
            <person name="Vahala J."/>
            <person name="Wall K."/>
            <person name="Wessler S."/>
            <person name="Yang G."/>
            <person name="Yin T."/>
            <person name="Douglas C."/>
            <person name="Marra M."/>
            <person name="Sandberg G."/>
            <person name="Van de Peer Y."/>
            <person name="Rokhsar D."/>
        </authorList>
    </citation>
    <scope>NUCLEOTIDE SEQUENCE [LARGE SCALE GENOMIC DNA]</scope>
    <source>
        <strain evidence="2">cv. Nisqually</strain>
    </source>
</reference>
<sequence>MPLAARVAHARLLLATGRFSAAISGQPMVDHGRSDVKDSCGGGLDADDRGPFPAIWGGQNAETGRGFALYEDRDLSVVVWKLEMAGYGRSEERDALGYATVDRTVRMNRGLIGCDAVHRNLGTPGDVAKRDQSLDYVKG</sequence>
<protein>
    <submittedName>
        <fullName evidence="1">Uncharacterized protein</fullName>
    </submittedName>
</protein>
<dbReference type="InParanoid" id="U7DWZ7"/>
<accession>U7DWZ7</accession>
<dbReference type="AlphaFoldDB" id="U7DWZ7"/>
<keyword evidence="2" id="KW-1185">Reference proteome</keyword>
<proteinExistence type="predicted"/>
<dbReference type="Proteomes" id="UP000006729">
    <property type="component" value="Chromosome 12"/>
</dbReference>
<dbReference type="EMBL" id="CM009301">
    <property type="protein sequence ID" value="PNT09161.1"/>
    <property type="molecule type" value="Genomic_DNA"/>
</dbReference>
<gene>
    <name evidence="1" type="ORF">POPTR_012G029100</name>
</gene>
<dbReference type="HOGENOM" id="CLU_1848511_0_0_1"/>
<organism evidence="1 2">
    <name type="scientific">Populus trichocarpa</name>
    <name type="common">Western balsam poplar</name>
    <name type="synonym">Populus balsamifera subsp. trichocarpa</name>
    <dbReference type="NCBI Taxonomy" id="3694"/>
    <lineage>
        <taxon>Eukaryota</taxon>
        <taxon>Viridiplantae</taxon>
        <taxon>Streptophyta</taxon>
        <taxon>Embryophyta</taxon>
        <taxon>Tracheophyta</taxon>
        <taxon>Spermatophyta</taxon>
        <taxon>Magnoliopsida</taxon>
        <taxon>eudicotyledons</taxon>
        <taxon>Gunneridae</taxon>
        <taxon>Pentapetalae</taxon>
        <taxon>rosids</taxon>
        <taxon>fabids</taxon>
        <taxon>Malpighiales</taxon>
        <taxon>Salicaceae</taxon>
        <taxon>Saliceae</taxon>
        <taxon>Populus</taxon>
    </lineage>
</organism>